<evidence type="ECO:0000256" key="7">
    <source>
        <dbReference type="ARBA" id="ARBA00063809"/>
    </source>
</evidence>
<dbReference type="Gene3D" id="3.40.250.10">
    <property type="entry name" value="Rhodanese-like domain"/>
    <property type="match status" value="1"/>
</dbReference>
<dbReference type="STRING" id="1586267.GCA_001418685_01938"/>
<dbReference type="InterPro" id="IPR036873">
    <property type="entry name" value="Rhodanese-like_dom_sf"/>
</dbReference>
<evidence type="ECO:0000256" key="9">
    <source>
        <dbReference type="ARBA" id="ARBA00073635"/>
    </source>
</evidence>
<dbReference type="SUPFAM" id="SSF69572">
    <property type="entry name" value="Activating enzymes of the ubiquitin-like proteins"/>
    <property type="match status" value="1"/>
</dbReference>
<name>A0A0X3APK8_9FLAO</name>
<dbReference type="OrthoDB" id="9804286at2"/>
<dbReference type="PANTHER" id="PTHR10953:SF102">
    <property type="entry name" value="ADENYLYLTRANSFERASE AND SULFURTRANSFERASE MOCS3"/>
    <property type="match status" value="1"/>
</dbReference>
<dbReference type="GO" id="GO:0005524">
    <property type="term" value="F:ATP binding"/>
    <property type="evidence" value="ECO:0007669"/>
    <property type="project" value="UniProtKB-KW"/>
</dbReference>
<sequence>MDVKRYSRQIILSGFGVEAQDKLFNSRVLVVGAGGLGCPVLQYLTSAGIGQVGIVDFDQVEVTNLHRQILFKEGDVGKFKSIAAKERLEEMNSEVKIVSFTEKITADNVSKIIDSYEIIVDCTDNFQIRYLLNDICTIKNLPLIYGAIYQYEGQISVFNVEKEEMRTNYRDLFPNPPSPSEVPTCNQTGVLGTLTGIIGTIQAQEVIKIITGIGEPLVHKLMIFNILDYTTRIINFTKSEKNFTPKNEDEIKAIDYEHICGVFTSVNEIENLSRLKEVLSQKKSILVDVRNENELPKISGFDYKQIPLSVFKENIHILEEYDSIVFVCKTGLRSSRAVEIAEGKFPEKEIWHIRNGIETIF</sequence>
<dbReference type="EC" id="2.7.7.80" evidence="8"/>
<evidence type="ECO:0000256" key="10">
    <source>
        <dbReference type="ARBA" id="ARBA00075110"/>
    </source>
</evidence>
<keyword evidence="15" id="KW-1185">Reference proteome</keyword>
<evidence type="ECO:0000313" key="15">
    <source>
        <dbReference type="Proteomes" id="UP000182761"/>
    </source>
</evidence>
<evidence type="ECO:0000256" key="2">
    <source>
        <dbReference type="ARBA" id="ARBA00022679"/>
    </source>
</evidence>
<feature type="domain" description="THIF-type NAD/FAD binding fold" evidence="13">
    <location>
        <begin position="6"/>
        <end position="238"/>
    </location>
</feature>
<evidence type="ECO:0000256" key="3">
    <source>
        <dbReference type="ARBA" id="ARBA00022741"/>
    </source>
</evidence>
<dbReference type="GO" id="GO:0008641">
    <property type="term" value="F:ubiquitin-like modifier activating enzyme activity"/>
    <property type="evidence" value="ECO:0007669"/>
    <property type="project" value="InterPro"/>
</dbReference>
<dbReference type="Gene3D" id="3.40.50.720">
    <property type="entry name" value="NAD(P)-binding Rossmann-like Domain"/>
    <property type="match status" value="1"/>
</dbReference>
<dbReference type="FunFam" id="3.40.50.720:FF:000033">
    <property type="entry name" value="Adenylyltransferase and sulfurtransferase MOCS3"/>
    <property type="match status" value="1"/>
</dbReference>
<dbReference type="InterPro" id="IPR045886">
    <property type="entry name" value="ThiF/MoeB/HesA"/>
</dbReference>
<dbReference type="GO" id="GO:0061605">
    <property type="term" value="F:molybdopterin-synthase adenylyltransferase activity"/>
    <property type="evidence" value="ECO:0007669"/>
    <property type="project" value="UniProtKB-EC"/>
</dbReference>
<keyword evidence="2 14" id="KW-0808">Transferase</keyword>
<comment type="subunit">
    <text evidence="7">Homodimer. Forms a stable heterotetrameric complex of 2 MoeB and 2 MoaD during adenylation of MoaD.</text>
</comment>
<evidence type="ECO:0000256" key="1">
    <source>
        <dbReference type="ARBA" id="ARBA00009919"/>
    </source>
</evidence>
<dbReference type="NCBIfam" id="NF004281">
    <property type="entry name" value="PRK05690.1"/>
    <property type="match status" value="1"/>
</dbReference>
<comment type="function">
    <text evidence="6">Catalyzes the adenylation by ATP of the carboxyl group of the C-terminal glycine of sulfur carrier protein MoaD.</text>
</comment>
<evidence type="ECO:0000256" key="11">
    <source>
        <dbReference type="ARBA" id="ARBA00075328"/>
    </source>
</evidence>
<evidence type="ECO:0000256" key="5">
    <source>
        <dbReference type="ARBA" id="ARBA00052218"/>
    </source>
</evidence>
<dbReference type="SUPFAM" id="SSF52821">
    <property type="entry name" value="Rhodanese/Cell cycle control phosphatase"/>
    <property type="match status" value="1"/>
</dbReference>
<dbReference type="GO" id="GO:0004792">
    <property type="term" value="F:thiosulfate-cyanide sulfurtransferase activity"/>
    <property type="evidence" value="ECO:0007669"/>
    <property type="project" value="TreeGrafter"/>
</dbReference>
<dbReference type="CDD" id="cd00158">
    <property type="entry name" value="RHOD"/>
    <property type="match status" value="1"/>
</dbReference>
<gene>
    <name evidence="14" type="ORF">Ga0061079_11535</name>
</gene>
<evidence type="ECO:0000259" key="13">
    <source>
        <dbReference type="Pfam" id="PF00899"/>
    </source>
</evidence>
<accession>A0A0X3APK8</accession>
<dbReference type="InterPro" id="IPR000594">
    <property type="entry name" value="ThiF_NAD_FAD-bd"/>
</dbReference>
<protein>
    <recommendedName>
        <fullName evidence="9">Molybdopterin-synthase adenylyltransferase</fullName>
        <ecNumber evidence="8">2.7.7.80</ecNumber>
    </recommendedName>
    <alternativeName>
        <fullName evidence="12">MoaD protein adenylase</fullName>
    </alternativeName>
    <alternativeName>
        <fullName evidence="10">Molybdopterin-converting factor subunit 1 adenylase</fullName>
    </alternativeName>
    <alternativeName>
        <fullName evidence="11">Sulfur carrier protein MoaD adenylyltransferase</fullName>
    </alternativeName>
</protein>
<dbReference type="AlphaFoldDB" id="A0A0X3APK8"/>
<keyword evidence="4" id="KW-0067">ATP-binding</keyword>
<evidence type="ECO:0000256" key="8">
    <source>
        <dbReference type="ARBA" id="ARBA00066884"/>
    </source>
</evidence>
<comment type="similarity">
    <text evidence="1">Belongs to the HesA/MoeB/ThiF family.</text>
</comment>
<organism evidence="14 15">
    <name type="scientific">Apibacter mensalis</name>
    <dbReference type="NCBI Taxonomy" id="1586267"/>
    <lineage>
        <taxon>Bacteria</taxon>
        <taxon>Pseudomonadati</taxon>
        <taxon>Bacteroidota</taxon>
        <taxon>Flavobacteriia</taxon>
        <taxon>Flavobacteriales</taxon>
        <taxon>Weeksellaceae</taxon>
        <taxon>Apibacter</taxon>
    </lineage>
</organism>
<comment type="catalytic activity">
    <reaction evidence="5">
        <text>[molybdopterin-synthase sulfur-carrier protein]-C-terminal Gly-Gly + ATP + H(+) = [molybdopterin-synthase sulfur-carrier protein]-C-terminal Gly-Gly-AMP + diphosphate</text>
        <dbReference type="Rhea" id="RHEA:43616"/>
        <dbReference type="Rhea" id="RHEA-COMP:12159"/>
        <dbReference type="Rhea" id="RHEA-COMP:12202"/>
        <dbReference type="ChEBI" id="CHEBI:15378"/>
        <dbReference type="ChEBI" id="CHEBI:30616"/>
        <dbReference type="ChEBI" id="CHEBI:33019"/>
        <dbReference type="ChEBI" id="CHEBI:90618"/>
        <dbReference type="ChEBI" id="CHEBI:90778"/>
        <dbReference type="EC" id="2.7.7.80"/>
    </reaction>
</comment>
<dbReference type="RefSeq" id="WP_055426243.1">
    <property type="nucleotide sequence ID" value="NZ_FCOR01000015.1"/>
</dbReference>
<dbReference type="EMBL" id="FCOR01000015">
    <property type="protein sequence ID" value="CVK17069.1"/>
    <property type="molecule type" value="Genomic_DNA"/>
</dbReference>
<evidence type="ECO:0000256" key="12">
    <source>
        <dbReference type="ARBA" id="ARBA00078531"/>
    </source>
</evidence>
<proteinExistence type="inferred from homology"/>
<dbReference type="CDD" id="cd00757">
    <property type="entry name" value="ThiF_MoeB_HesA_family"/>
    <property type="match status" value="1"/>
</dbReference>
<evidence type="ECO:0000313" key="14">
    <source>
        <dbReference type="EMBL" id="CVK17069.1"/>
    </source>
</evidence>
<keyword evidence="3" id="KW-0547">Nucleotide-binding</keyword>
<dbReference type="InterPro" id="IPR035985">
    <property type="entry name" value="Ubiquitin-activating_enz"/>
</dbReference>
<evidence type="ECO:0000256" key="4">
    <source>
        <dbReference type="ARBA" id="ARBA00022840"/>
    </source>
</evidence>
<dbReference type="Pfam" id="PF00899">
    <property type="entry name" value="ThiF"/>
    <property type="match status" value="1"/>
</dbReference>
<dbReference type="Proteomes" id="UP000182761">
    <property type="component" value="Unassembled WGS sequence"/>
</dbReference>
<evidence type="ECO:0000256" key="6">
    <source>
        <dbReference type="ARBA" id="ARBA00055169"/>
    </source>
</evidence>
<reference evidence="14 15" key="1">
    <citation type="submission" date="2016-01" db="EMBL/GenBank/DDBJ databases">
        <authorList>
            <person name="McClelland M."/>
            <person name="Jain A."/>
            <person name="Saraogi P."/>
            <person name="Mendelson R."/>
            <person name="Westerman R."/>
            <person name="SanMiguel P."/>
            <person name="Csonka L."/>
        </authorList>
    </citation>
    <scope>NUCLEOTIDE SEQUENCE [LARGE SCALE GENOMIC DNA]</scope>
    <source>
        <strain evidence="14 15">R-53146</strain>
    </source>
</reference>
<keyword evidence="14" id="KW-0548">Nucleotidyltransferase</keyword>
<dbReference type="PANTHER" id="PTHR10953">
    <property type="entry name" value="UBIQUITIN-ACTIVATING ENZYME E1"/>
    <property type="match status" value="1"/>
</dbReference>
<dbReference type="GO" id="GO:0005737">
    <property type="term" value="C:cytoplasm"/>
    <property type="evidence" value="ECO:0007669"/>
    <property type="project" value="TreeGrafter"/>
</dbReference>